<evidence type="ECO:0000313" key="1">
    <source>
        <dbReference type="Ensembl" id="ENSDLAP00005083163.1"/>
    </source>
</evidence>
<reference evidence="1" key="2">
    <citation type="submission" date="2025-09" db="UniProtKB">
        <authorList>
            <consortium name="Ensembl"/>
        </authorList>
    </citation>
    <scope>IDENTIFICATION</scope>
</reference>
<dbReference type="PANTHER" id="PTHR31635">
    <property type="entry name" value="REVERSE TRANSCRIPTASE DOMAIN-CONTAINING PROTEIN-RELATED"/>
    <property type="match status" value="1"/>
</dbReference>
<name>A0A8P4GNG7_DICLA</name>
<dbReference type="GeneTree" id="ENSGT01120000275320"/>
<sequence length="288" mass="32404">SLINADLKILSKVLASRLEVVTGKIVNPDQTGFIKGRLRFGYLSGYKVNLSALMLINTDQSKISLPPQIKVSKEVIYLGIRISNSLSEVAKTNYSLILKKIEEDINRWRHLPASIPARISVIKINVLPRIHFISSMLPLAPSTGYWQKLDCLLRRYVWNGKHPSIKWSALQCNKKAGGLACPNFKLYHWALMLKSLSYWFEDDKISAWKVLTGVQLPMEPALHLLNDDSQLSLGGKTRKIWLCGPQHENLPLISSKRSAYFLLPVGGAITMSEYCHVHVFRAGLLSSI</sequence>
<dbReference type="PANTHER" id="PTHR31635:SF196">
    <property type="entry name" value="REVERSE TRANSCRIPTASE DOMAIN-CONTAINING PROTEIN-RELATED"/>
    <property type="match status" value="1"/>
</dbReference>
<dbReference type="Ensembl" id="ENSDLAT00005069165.1">
    <property type="protein sequence ID" value="ENSDLAP00005083163.1"/>
    <property type="gene ID" value="ENSDLAG00005029521.1"/>
</dbReference>
<dbReference type="Proteomes" id="UP000694389">
    <property type="component" value="Unassembled WGS sequence"/>
</dbReference>
<protein>
    <submittedName>
        <fullName evidence="1">Uncharacterized protein</fullName>
    </submittedName>
</protein>
<organism evidence="1 2">
    <name type="scientific">Dicentrarchus labrax</name>
    <name type="common">European seabass</name>
    <name type="synonym">Morone labrax</name>
    <dbReference type="NCBI Taxonomy" id="13489"/>
    <lineage>
        <taxon>Eukaryota</taxon>
        <taxon>Metazoa</taxon>
        <taxon>Chordata</taxon>
        <taxon>Craniata</taxon>
        <taxon>Vertebrata</taxon>
        <taxon>Euteleostomi</taxon>
        <taxon>Actinopterygii</taxon>
        <taxon>Neopterygii</taxon>
        <taxon>Teleostei</taxon>
        <taxon>Neoteleostei</taxon>
        <taxon>Acanthomorphata</taxon>
        <taxon>Eupercaria</taxon>
        <taxon>Moronidae</taxon>
        <taxon>Dicentrarchus</taxon>
    </lineage>
</organism>
<accession>A0A8P4GNG7</accession>
<evidence type="ECO:0000313" key="2">
    <source>
        <dbReference type="Proteomes" id="UP000694389"/>
    </source>
</evidence>
<keyword evidence="2" id="KW-1185">Reference proteome</keyword>
<proteinExistence type="predicted"/>
<dbReference type="AlphaFoldDB" id="A0A8P4GNG7"/>
<reference evidence="1" key="1">
    <citation type="submission" date="2025-08" db="UniProtKB">
        <authorList>
            <consortium name="Ensembl"/>
        </authorList>
    </citation>
    <scope>IDENTIFICATION</scope>
</reference>